<dbReference type="Proteomes" id="UP000230233">
    <property type="component" value="Chromosome III"/>
</dbReference>
<dbReference type="AlphaFoldDB" id="A0A2G5UQ50"/>
<protein>
    <submittedName>
        <fullName evidence="2">Uncharacterized protein</fullName>
    </submittedName>
</protein>
<organism evidence="2 3">
    <name type="scientific">Caenorhabditis nigoni</name>
    <dbReference type="NCBI Taxonomy" id="1611254"/>
    <lineage>
        <taxon>Eukaryota</taxon>
        <taxon>Metazoa</taxon>
        <taxon>Ecdysozoa</taxon>
        <taxon>Nematoda</taxon>
        <taxon>Chromadorea</taxon>
        <taxon>Rhabditida</taxon>
        <taxon>Rhabditina</taxon>
        <taxon>Rhabditomorpha</taxon>
        <taxon>Rhabditoidea</taxon>
        <taxon>Rhabditidae</taxon>
        <taxon>Peloderinae</taxon>
        <taxon>Caenorhabditis</taxon>
    </lineage>
</organism>
<evidence type="ECO:0000313" key="3">
    <source>
        <dbReference type="Proteomes" id="UP000230233"/>
    </source>
</evidence>
<proteinExistence type="predicted"/>
<name>A0A2G5UQ50_9PELO</name>
<feature type="region of interest" description="Disordered" evidence="1">
    <location>
        <begin position="78"/>
        <end position="153"/>
    </location>
</feature>
<reference evidence="3" key="1">
    <citation type="submission" date="2017-10" db="EMBL/GenBank/DDBJ databases">
        <title>Rapid genome shrinkage in a self-fertile nematode reveals novel sperm competition proteins.</title>
        <authorList>
            <person name="Yin D."/>
            <person name="Schwarz E.M."/>
            <person name="Thomas C.G."/>
            <person name="Felde R.L."/>
            <person name="Korf I.F."/>
            <person name="Cutter A.D."/>
            <person name="Schartner C.M."/>
            <person name="Ralston E.J."/>
            <person name="Meyer B.J."/>
            <person name="Haag E.S."/>
        </authorList>
    </citation>
    <scope>NUCLEOTIDE SEQUENCE [LARGE SCALE GENOMIC DNA]</scope>
    <source>
        <strain evidence="3">JU1422</strain>
    </source>
</reference>
<comment type="caution">
    <text evidence="2">The sequence shown here is derived from an EMBL/GenBank/DDBJ whole genome shotgun (WGS) entry which is preliminary data.</text>
</comment>
<keyword evidence="3" id="KW-1185">Reference proteome</keyword>
<gene>
    <name evidence="2" type="primary">Cnig_chr_III.g8881</name>
    <name evidence="2" type="ORF">B9Z55_008881</name>
</gene>
<evidence type="ECO:0000256" key="1">
    <source>
        <dbReference type="SAM" id="MobiDB-lite"/>
    </source>
</evidence>
<sequence length="181" mass="19946">MECNVEKIRRMVLDIEAQVEAPYKKIVENHTQVNRKLSRCWKTREKKDVMFLNKIQQVNTAGPRPPSLTVSNVVDTSISKDGDKEADRHPSLPGSKKGEDSRSEEASLGKDSNIQSDRVPSRLGSKGGEDSRSEEASNGMGSSTIAGTPGSISTCGTRRLCDIGFDIMNLREYGINMGFRI</sequence>
<feature type="compositionally biased region" description="Basic and acidic residues" evidence="1">
    <location>
        <begin position="78"/>
        <end position="108"/>
    </location>
</feature>
<evidence type="ECO:0000313" key="2">
    <source>
        <dbReference type="EMBL" id="PIC41481.1"/>
    </source>
</evidence>
<accession>A0A2G5UQ50</accession>
<dbReference type="EMBL" id="PDUG01000003">
    <property type="protein sequence ID" value="PIC41481.1"/>
    <property type="molecule type" value="Genomic_DNA"/>
</dbReference>
<feature type="compositionally biased region" description="Polar residues" evidence="1">
    <location>
        <begin position="139"/>
        <end position="153"/>
    </location>
</feature>